<evidence type="ECO:0000313" key="3">
    <source>
        <dbReference type="EMBL" id="MFC4533071.1"/>
    </source>
</evidence>
<reference evidence="4" key="1">
    <citation type="journal article" date="2019" name="Int. J. Syst. Evol. Microbiol.">
        <title>The Global Catalogue of Microorganisms (GCM) 10K type strain sequencing project: providing services to taxonomists for standard genome sequencing and annotation.</title>
        <authorList>
            <consortium name="The Broad Institute Genomics Platform"/>
            <consortium name="The Broad Institute Genome Sequencing Center for Infectious Disease"/>
            <person name="Wu L."/>
            <person name="Ma J."/>
        </authorList>
    </citation>
    <scope>NUCLEOTIDE SEQUENCE [LARGE SCALE GENOMIC DNA]</scope>
    <source>
        <strain evidence="4">CGMCC 4.7132</strain>
    </source>
</reference>
<evidence type="ECO:0000256" key="1">
    <source>
        <dbReference type="SAM" id="MobiDB-lite"/>
    </source>
</evidence>
<feature type="region of interest" description="Disordered" evidence="1">
    <location>
        <begin position="201"/>
        <end position="249"/>
    </location>
</feature>
<feature type="region of interest" description="Disordered" evidence="1">
    <location>
        <begin position="263"/>
        <end position="284"/>
    </location>
</feature>
<dbReference type="RefSeq" id="WP_380842100.1">
    <property type="nucleotide sequence ID" value="NZ_JBHSFP010000013.1"/>
</dbReference>
<evidence type="ECO:0000256" key="2">
    <source>
        <dbReference type="SAM" id="Phobius"/>
    </source>
</evidence>
<dbReference type="EMBL" id="JBHSFP010000013">
    <property type="protein sequence ID" value="MFC4533071.1"/>
    <property type="molecule type" value="Genomic_DNA"/>
</dbReference>
<name>A0ABV9CJB6_9ACTN</name>
<feature type="region of interest" description="Disordered" evidence="1">
    <location>
        <begin position="142"/>
        <end position="189"/>
    </location>
</feature>
<keyword evidence="2" id="KW-1133">Transmembrane helix</keyword>
<keyword evidence="2" id="KW-0812">Transmembrane</keyword>
<organism evidence="3 4">
    <name type="scientific">Sphaerisporangium dianthi</name>
    <dbReference type="NCBI Taxonomy" id="1436120"/>
    <lineage>
        <taxon>Bacteria</taxon>
        <taxon>Bacillati</taxon>
        <taxon>Actinomycetota</taxon>
        <taxon>Actinomycetes</taxon>
        <taxon>Streptosporangiales</taxon>
        <taxon>Streptosporangiaceae</taxon>
        <taxon>Sphaerisporangium</taxon>
    </lineage>
</organism>
<gene>
    <name evidence="3" type="ORF">ACFO60_20030</name>
</gene>
<keyword evidence="4" id="KW-1185">Reference proteome</keyword>
<accession>A0ABV9CJB6</accession>
<comment type="caution">
    <text evidence="3">The sequence shown here is derived from an EMBL/GenBank/DDBJ whole genome shotgun (WGS) entry which is preliminary data.</text>
</comment>
<sequence length="284" mass="28316">MTVSGDQIQAIVAREVRMARFVAGSRFGRLLAIGGLIAVGWFLGVVFGAGPAAAEARVPARQVVAKSGDMVVPGHAGASADAVKRRHPAVGAVERGHPAEPGGRAVTADGGMFGDAGTQYGLPAELRDLAEGLDPLGLGRPGGFGEAGREGAPTAGYVRDDASDVPARRSGSATSHVATGPASAGGFPTVRVDAPADARAMAGKRVDGLTSQSKPVSPRPPTADHSAGANGFVPRAGSGPLGPGFGDVARSVFDPRLAVAPAVMASVPTPVVRPAADDPSFSPD</sequence>
<evidence type="ECO:0000313" key="4">
    <source>
        <dbReference type="Proteomes" id="UP001596004"/>
    </source>
</evidence>
<protein>
    <submittedName>
        <fullName evidence="3">Uncharacterized protein</fullName>
    </submittedName>
</protein>
<dbReference type="Proteomes" id="UP001596004">
    <property type="component" value="Unassembled WGS sequence"/>
</dbReference>
<keyword evidence="2" id="KW-0472">Membrane</keyword>
<proteinExistence type="predicted"/>
<feature type="transmembrane region" description="Helical" evidence="2">
    <location>
        <begin position="27"/>
        <end position="49"/>
    </location>
</feature>